<dbReference type="InterPro" id="IPR000225">
    <property type="entry name" value="Armadillo"/>
</dbReference>
<name>A0A218WDL7_PUNGR</name>
<dbReference type="AlphaFoldDB" id="A0A218WDL7"/>
<dbReference type="PANTHER" id="PTHR45958:SF6">
    <property type="entry name" value="U-BOX DOMAIN-CONTAINING PROTEIN 43"/>
    <property type="match status" value="1"/>
</dbReference>
<accession>A0A218WDL7</accession>
<evidence type="ECO:0000259" key="7">
    <source>
        <dbReference type="PROSITE" id="PS51698"/>
    </source>
</evidence>
<proteinExistence type="predicted"/>
<evidence type="ECO:0000256" key="1">
    <source>
        <dbReference type="ARBA" id="ARBA00000900"/>
    </source>
</evidence>
<dbReference type="PROSITE" id="PS51698">
    <property type="entry name" value="U_BOX"/>
    <property type="match status" value="1"/>
</dbReference>
<dbReference type="GO" id="GO:0061630">
    <property type="term" value="F:ubiquitin protein ligase activity"/>
    <property type="evidence" value="ECO:0007669"/>
    <property type="project" value="UniProtKB-EC"/>
</dbReference>
<dbReference type="InterPro" id="IPR011989">
    <property type="entry name" value="ARM-like"/>
</dbReference>
<dbReference type="InterPro" id="IPR016024">
    <property type="entry name" value="ARM-type_fold"/>
</dbReference>
<comment type="pathway">
    <text evidence="2">Protein modification; protein ubiquitination.</text>
</comment>
<dbReference type="InterPro" id="IPR003613">
    <property type="entry name" value="Ubox_domain"/>
</dbReference>
<organism evidence="8 9">
    <name type="scientific">Punica granatum</name>
    <name type="common">Pomegranate</name>
    <dbReference type="NCBI Taxonomy" id="22663"/>
    <lineage>
        <taxon>Eukaryota</taxon>
        <taxon>Viridiplantae</taxon>
        <taxon>Streptophyta</taxon>
        <taxon>Embryophyta</taxon>
        <taxon>Tracheophyta</taxon>
        <taxon>Spermatophyta</taxon>
        <taxon>Magnoliopsida</taxon>
        <taxon>eudicotyledons</taxon>
        <taxon>Gunneridae</taxon>
        <taxon>Pentapetalae</taxon>
        <taxon>rosids</taxon>
        <taxon>malvids</taxon>
        <taxon>Myrtales</taxon>
        <taxon>Lythraceae</taxon>
        <taxon>Punica</taxon>
    </lineage>
</organism>
<evidence type="ECO:0000256" key="2">
    <source>
        <dbReference type="ARBA" id="ARBA00004906"/>
    </source>
</evidence>
<evidence type="ECO:0000313" key="8">
    <source>
        <dbReference type="EMBL" id="OWM70569.1"/>
    </source>
</evidence>
<dbReference type="GO" id="GO:0016567">
    <property type="term" value="P:protein ubiquitination"/>
    <property type="evidence" value="ECO:0007669"/>
    <property type="project" value="UniProtKB-UniPathway"/>
</dbReference>
<dbReference type="Pfam" id="PF04564">
    <property type="entry name" value="U-box"/>
    <property type="match status" value="1"/>
</dbReference>
<dbReference type="Pfam" id="PF15011">
    <property type="entry name" value="CA109-like"/>
    <property type="match status" value="1"/>
</dbReference>
<evidence type="ECO:0000313" key="9">
    <source>
        <dbReference type="Proteomes" id="UP000197138"/>
    </source>
</evidence>
<reference evidence="9" key="1">
    <citation type="journal article" date="2017" name="Plant J.">
        <title>The pomegranate (Punica granatum L.) genome and the genomics of punicalagin biosynthesis.</title>
        <authorList>
            <person name="Qin G."/>
            <person name="Xu C."/>
            <person name="Ming R."/>
            <person name="Tang H."/>
            <person name="Guyot R."/>
            <person name="Kramer E.M."/>
            <person name="Hu Y."/>
            <person name="Yi X."/>
            <person name="Qi Y."/>
            <person name="Xu X."/>
            <person name="Gao Z."/>
            <person name="Pan H."/>
            <person name="Jian J."/>
            <person name="Tian Y."/>
            <person name="Yue Z."/>
            <person name="Xu Y."/>
        </authorList>
    </citation>
    <scope>NUCLEOTIDE SEQUENCE [LARGE SCALE GENOMIC DNA]</scope>
    <source>
        <strain evidence="9">cv. Dabenzi</strain>
    </source>
</reference>
<dbReference type="SMART" id="SM00185">
    <property type="entry name" value="ARM"/>
    <property type="match status" value="6"/>
</dbReference>
<comment type="caution">
    <text evidence="8">The sequence shown here is derived from an EMBL/GenBank/DDBJ whole genome shotgun (WGS) entry which is preliminary data.</text>
</comment>
<dbReference type="InterPro" id="IPR029159">
    <property type="entry name" value="CA109-like"/>
</dbReference>
<dbReference type="EC" id="2.3.2.27" evidence="3"/>
<gene>
    <name evidence="8" type="ORF">CDL15_Pgr014242</name>
</gene>
<evidence type="ECO:0000256" key="6">
    <source>
        <dbReference type="ARBA" id="ARBA00022786"/>
    </source>
</evidence>
<dbReference type="Gene3D" id="3.30.40.10">
    <property type="entry name" value="Zinc/RING finger domain, C3HC4 (zinc finger)"/>
    <property type="match status" value="1"/>
</dbReference>
<evidence type="ECO:0000256" key="5">
    <source>
        <dbReference type="ARBA" id="ARBA00022737"/>
    </source>
</evidence>
<keyword evidence="5" id="KW-0677">Repeat</keyword>
<sequence length="1006" mass="111338">MDAIVKKYQQKFRKAREEMDRWGELQARLVSQYRNALSIIERLPVIQESKNYGSLSCVDGIVEAVVGKQMESLEIILLSLNKTLEEFRGIVLSLEKILRDSRQLVKAGSGQLTVKQLQQRIGVKPTLQDCLDGLMLLRDMHQSEYILKSSIVSALPTLILRPRVGDLGALQQLLIDQPNIPKEEVIYCNNKLAQMSGSWDESYDHGSQSDDSYQFERLHMEPMYEAFICPLTKQVMLDPVTLENGQTFEREAIEKWFKECRESGRRLVCPLTLNELRSADLNPSIALRNTIEEWTARNETAQLDMAKRSLTLASPEGDILRALKSIQYICQKSRLNKHVVRNMGLLPMIIDMLKSGSPQVRCKALETLRISAEEDANIKETMAEGEIVRTIVKFLSHEQSKERADAVALLYELSKSELLSEKIGSVNGAILILVGMSSSNSENVLTVEMAEKTLENLESCKNNVRQMAENGRLQPLLTQLLEGSSETKLSMASYLGELALNNDVKVLVARSVGSSLISLMKSGNIQSREASLKALNQIACETSAKVLIDSGILPPLVKDLFMVGANQLPMRLKEVAATILANIVNSGIDFDSIPVGSDHQTLVSEDIIHSLLHLISNTGPAIECKLLQVLVGLTTSTSTVHSIVSAIKSSGATISLVQFIEAPQRDLRLASIKLLHNLSPHMDHELADALRGAVGQLGSLIKVVTENIVITEEQAAAAGLLAELPEMDLGLTRQMLDEGAFQQIISRIYQVHQGEARGIRFRTPYFEGLVRVLARVTSILSEEPASIELCRQNSLAALFIDLLELNGHDKVQMVSAMALENLSQESKNLTKLPELPPPGFCGIIFPCFSNQPVITGLCRLHHGTCSLRETFCLVEGQAVEKLVALLDHTNERVVEASLAALCTLLDDSVDIERGVSILCDAEGIRPILNVLLEKRTDNLMRRSVWAVERLLRSEDIALEVSGDPNVGTALVDAFQHGDYRTRQVAEHALKHVDKIPNFSGIFPNRG</sequence>
<evidence type="ECO:0000256" key="4">
    <source>
        <dbReference type="ARBA" id="ARBA00022679"/>
    </source>
</evidence>
<evidence type="ECO:0000256" key="3">
    <source>
        <dbReference type="ARBA" id="ARBA00012483"/>
    </source>
</evidence>
<dbReference type="UniPathway" id="UPA00143"/>
<dbReference type="Gene3D" id="1.25.10.10">
    <property type="entry name" value="Leucine-rich Repeat Variant"/>
    <property type="match status" value="3"/>
</dbReference>
<feature type="domain" description="U-box" evidence="7">
    <location>
        <begin position="222"/>
        <end position="301"/>
    </location>
</feature>
<protein>
    <recommendedName>
        <fullName evidence="3">RING-type E3 ubiquitin transferase</fullName>
        <ecNumber evidence="3">2.3.2.27</ecNumber>
    </recommendedName>
</protein>
<dbReference type="InterPro" id="IPR052608">
    <property type="entry name" value="U-box_domain_protein"/>
</dbReference>
<comment type="catalytic activity">
    <reaction evidence="1">
        <text>S-ubiquitinyl-[E2 ubiquitin-conjugating enzyme]-L-cysteine + [acceptor protein]-L-lysine = [E2 ubiquitin-conjugating enzyme]-L-cysteine + N(6)-ubiquitinyl-[acceptor protein]-L-lysine.</text>
        <dbReference type="EC" id="2.3.2.27"/>
    </reaction>
</comment>
<dbReference type="InterPro" id="IPR045210">
    <property type="entry name" value="RING-Ubox_PUB"/>
</dbReference>
<dbReference type="Proteomes" id="UP000197138">
    <property type="component" value="Unassembled WGS sequence"/>
</dbReference>
<dbReference type="PANTHER" id="PTHR45958">
    <property type="entry name" value="RING-TYPE E3 UBIQUITIN TRANSFERASE"/>
    <property type="match status" value="1"/>
</dbReference>
<keyword evidence="6" id="KW-0833">Ubl conjugation pathway</keyword>
<dbReference type="SUPFAM" id="SSF57850">
    <property type="entry name" value="RING/U-box"/>
    <property type="match status" value="1"/>
</dbReference>
<dbReference type="CDD" id="cd16664">
    <property type="entry name" value="RING-Ubox_PUB"/>
    <property type="match status" value="1"/>
</dbReference>
<dbReference type="SMART" id="SM00504">
    <property type="entry name" value="Ubox"/>
    <property type="match status" value="1"/>
</dbReference>
<dbReference type="EMBL" id="MTKT01004609">
    <property type="protein sequence ID" value="OWM70569.1"/>
    <property type="molecule type" value="Genomic_DNA"/>
</dbReference>
<dbReference type="InterPro" id="IPR013083">
    <property type="entry name" value="Znf_RING/FYVE/PHD"/>
</dbReference>
<keyword evidence="4" id="KW-0808">Transferase</keyword>
<dbReference type="SUPFAM" id="SSF48371">
    <property type="entry name" value="ARM repeat"/>
    <property type="match status" value="2"/>
</dbReference>